<dbReference type="SMART" id="SM00388">
    <property type="entry name" value="HisKA"/>
    <property type="match status" value="2"/>
</dbReference>
<proteinExistence type="predicted"/>
<dbReference type="PRINTS" id="PR00344">
    <property type="entry name" value="BCTRLSENSOR"/>
</dbReference>
<organism evidence="14 15">
    <name type="scientific">Chondromyces apiculatus DSM 436</name>
    <dbReference type="NCBI Taxonomy" id="1192034"/>
    <lineage>
        <taxon>Bacteria</taxon>
        <taxon>Pseudomonadati</taxon>
        <taxon>Myxococcota</taxon>
        <taxon>Polyangia</taxon>
        <taxon>Polyangiales</taxon>
        <taxon>Polyangiaceae</taxon>
        <taxon>Chondromyces</taxon>
    </lineage>
</organism>
<name>A0A017T2I0_9BACT</name>
<dbReference type="Pfam" id="PF13185">
    <property type="entry name" value="GAF_2"/>
    <property type="match status" value="1"/>
</dbReference>
<dbReference type="InterPro" id="IPR011006">
    <property type="entry name" value="CheY-like_superfamily"/>
</dbReference>
<dbReference type="InterPro" id="IPR036890">
    <property type="entry name" value="HATPase_C_sf"/>
</dbReference>
<evidence type="ECO:0000256" key="8">
    <source>
        <dbReference type="ARBA" id="ARBA00023012"/>
    </source>
</evidence>
<dbReference type="Pfam" id="PF08448">
    <property type="entry name" value="PAS_4"/>
    <property type="match status" value="2"/>
</dbReference>
<dbReference type="eggNOG" id="COG4251">
    <property type="taxonomic scope" value="Bacteria"/>
</dbReference>
<evidence type="ECO:0000256" key="6">
    <source>
        <dbReference type="ARBA" id="ARBA00022777"/>
    </source>
</evidence>
<dbReference type="PROSITE" id="PS50110">
    <property type="entry name" value="RESPONSE_REGULATORY"/>
    <property type="match status" value="1"/>
</dbReference>
<keyword evidence="15" id="KW-1185">Reference proteome</keyword>
<keyword evidence="7 14" id="KW-0067">ATP-binding</keyword>
<dbReference type="InterPro" id="IPR003018">
    <property type="entry name" value="GAF"/>
</dbReference>
<dbReference type="eggNOG" id="COG2205">
    <property type="taxonomic scope" value="Bacteria"/>
</dbReference>
<dbReference type="SMART" id="SM00387">
    <property type="entry name" value="HATPase_c"/>
    <property type="match status" value="2"/>
</dbReference>
<dbReference type="PANTHER" id="PTHR43547">
    <property type="entry name" value="TWO-COMPONENT HISTIDINE KINASE"/>
    <property type="match status" value="1"/>
</dbReference>
<gene>
    <name evidence="14" type="ORF">CAP_6168</name>
</gene>
<dbReference type="OrthoDB" id="5523050at2"/>
<dbReference type="InterPro" id="IPR000700">
    <property type="entry name" value="PAS-assoc_C"/>
</dbReference>
<evidence type="ECO:0000256" key="7">
    <source>
        <dbReference type="ARBA" id="ARBA00022840"/>
    </source>
</evidence>
<dbReference type="InterPro" id="IPR003594">
    <property type="entry name" value="HATPase_dom"/>
</dbReference>
<dbReference type="SUPFAM" id="SSF55785">
    <property type="entry name" value="PYP-like sensor domain (PAS domain)"/>
    <property type="match status" value="3"/>
</dbReference>
<dbReference type="InterPro" id="IPR035965">
    <property type="entry name" value="PAS-like_dom_sf"/>
</dbReference>
<evidence type="ECO:0000313" key="14">
    <source>
        <dbReference type="EMBL" id="EYF03192.1"/>
    </source>
</evidence>
<feature type="domain" description="PAC" evidence="13">
    <location>
        <begin position="1298"/>
        <end position="1350"/>
    </location>
</feature>
<accession>A0A017T2I0</accession>
<evidence type="ECO:0000256" key="4">
    <source>
        <dbReference type="ARBA" id="ARBA00022679"/>
    </source>
</evidence>
<dbReference type="Gene3D" id="3.30.565.10">
    <property type="entry name" value="Histidine kinase-like ATPase, C-terminal domain"/>
    <property type="match status" value="2"/>
</dbReference>
<evidence type="ECO:0000256" key="1">
    <source>
        <dbReference type="ARBA" id="ARBA00000085"/>
    </source>
</evidence>
<dbReference type="InterPro" id="IPR001610">
    <property type="entry name" value="PAC"/>
</dbReference>
<dbReference type="SUPFAM" id="SSF55781">
    <property type="entry name" value="GAF domain-like"/>
    <property type="match status" value="2"/>
</dbReference>
<comment type="caution">
    <text evidence="14">The sequence shown here is derived from an EMBL/GenBank/DDBJ whole genome shotgun (WGS) entry which is preliminary data.</text>
</comment>
<dbReference type="SMART" id="SM00448">
    <property type="entry name" value="REC"/>
    <property type="match status" value="1"/>
</dbReference>
<keyword evidence="5" id="KW-0547">Nucleotide-binding</keyword>
<dbReference type="GO" id="GO:0000155">
    <property type="term" value="F:phosphorelay sensor kinase activity"/>
    <property type="evidence" value="ECO:0007669"/>
    <property type="project" value="InterPro"/>
</dbReference>
<dbReference type="Proteomes" id="UP000019678">
    <property type="component" value="Unassembled WGS sequence"/>
</dbReference>
<dbReference type="InterPro" id="IPR029016">
    <property type="entry name" value="GAF-like_dom_sf"/>
</dbReference>
<evidence type="ECO:0000256" key="3">
    <source>
        <dbReference type="ARBA" id="ARBA00022553"/>
    </source>
</evidence>
<dbReference type="EMBL" id="ASRX01000050">
    <property type="protein sequence ID" value="EYF03192.1"/>
    <property type="molecule type" value="Genomic_DNA"/>
</dbReference>
<dbReference type="eggNOG" id="COG0745">
    <property type="taxonomic scope" value="Bacteria"/>
</dbReference>
<dbReference type="InterPro" id="IPR004358">
    <property type="entry name" value="Sig_transdc_His_kin-like_C"/>
</dbReference>
<dbReference type="Pfam" id="PF00512">
    <property type="entry name" value="HisKA"/>
    <property type="match status" value="2"/>
</dbReference>
<reference evidence="14 15" key="1">
    <citation type="submission" date="2013-05" db="EMBL/GenBank/DDBJ databases">
        <title>Genome assembly of Chondromyces apiculatus DSM 436.</title>
        <authorList>
            <person name="Sharma G."/>
            <person name="Khatri I."/>
            <person name="Kaur C."/>
            <person name="Mayilraj S."/>
            <person name="Subramanian S."/>
        </authorList>
    </citation>
    <scope>NUCLEOTIDE SEQUENCE [LARGE SCALE GENOMIC DNA]</scope>
    <source>
        <strain evidence="14 15">DSM 436</strain>
    </source>
</reference>
<keyword evidence="3 9" id="KW-0597">Phosphoprotein</keyword>
<dbReference type="Pfam" id="PF01590">
    <property type="entry name" value="GAF"/>
    <property type="match status" value="1"/>
</dbReference>
<dbReference type="SMART" id="SM00091">
    <property type="entry name" value="PAS"/>
    <property type="match status" value="2"/>
</dbReference>
<protein>
    <recommendedName>
        <fullName evidence="2">histidine kinase</fullName>
        <ecNumber evidence="2">2.7.13.3</ecNumber>
    </recommendedName>
</protein>
<keyword evidence="6" id="KW-0418">Kinase</keyword>
<dbReference type="CDD" id="cd00082">
    <property type="entry name" value="HisKA"/>
    <property type="match status" value="2"/>
</dbReference>
<dbReference type="Gene3D" id="1.10.287.130">
    <property type="match status" value="2"/>
</dbReference>
<dbReference type="InterPro" id="IPR001789">
    <property type="entry name" value="Sig_transdc_resp-reg_receiver"/>
</dbReference>
<dbReference type="SUPFAM" id="SSF55874">
    <property type="entry name" value="ATPase domain of HSP90 chaperone/DNA topoisomerase II/histidine kinase"/>
    <property type="match status" value="2"/>
</dbReference>
<dbReference type="EC" id="2.7.13.3" evidence="2"/>
<dbReference type="Gene3D" id="3.30.450.40">
    <property type="match status" value="2"/>
</dbReference>
<evidence type="ECO:0000256" key="2">
    <source>
        <dbReference type="ARBA" id="ARBA00012438"/>
    </source>
</evidence>
<dbReference type="InterPro" id="IPR000014">
    <property type="entry name" value="PAS"/>
</dbReference>
<dbReference type="CDD" id="cd00130">
    <property type="entry name" value="PAS"/>
    <property type="match status" value="1"/>
</dbReference>
<dbReference type="InterPro" id="IPR003661">
    <property type="entry name" value="HisK_dim/P_dom"/>
</dbReference>
<feature type="domain" description="Histidine kinase" evidence="11">
    <location>
        <begin position="366"/>
        <end position="581"/>
    </location>
</feature>
<dbReference type="CDD" id="cd17574">
    <property type="entry name" value="REC_OmpR"/>
    <property type="match status" value="1"/>
</dbReference>
<comment type="catalytic activity">
    <reaction evidence="1">
        <text>ATP + protein L-histidine = ADP + protein N-phospho-L-histidine.</text>
        <dbReference type="EC" id="2.7.13.3"/>
    </reaction>
</comment>
<dbReference type="InterPro" id="IPR005467">
    <property type="entry name" value="His_kinase_dom"/>
</dbReference>
<dbReference type="SMART" id="SM00065">
    <property type="entry name" value="GAF"/>
    <property type="match status" value="2"/>
</dbReference>
<dbReference type="Pfam" id="PF02518">
    <property type="entry name" value="HATPase_c"/>
    <property type="match status" value="2"/>
</dbReference>
<evidence type="ECO:0000259" key="12">
    <source>
        <dbReference type="PROSITE" id="PS50110"/>
    </source>
</evidence>
<evidence type="ECO:0000256" key="9">
    <source>
        <dbReference type="PROSITE-ProRule" id="PRU00169"/>
    </source>
</evidence>
<dbReference type="GO" id="GO:0005524">
    <property type="term" value="F:ATP binding"/>
    <property type="evidence" value="ECO:0007669"/>
    <property type="project" value="UniProtKB-KW"/>
</dbReference>
<keyword evidence="8" id="KW-0902">Two-component regulatory system</keyword>
<dbReference type="Gene3D" id="3.30.450.20">
    <property type="entry name" value="PAS domain"/>
    <property type="match status" value="4"/>
</dbReference>
<dbReference type="InterPro" id="IPR013656">
    <property type="entry name" value="PAS_4"/>
</dbReference>
<dbReference type="SUPFAM" id="SSF47384">
    <property type="entry name" value="Homodimeric domain of signal transducing histidine kinase"/>
    <property type="match status" value="2"/>
</dbReference>
<dbReference type="PANTHER" id="PTHR43547:SF2">
    <property type="entry name" value="HYBRID SIGNAL TRANSDUCTION HISTIDINE KINASE C"/>
    <property type="match status" value="1"/>
</dbReference>
<dbReference type="Pfam" id="PF00072">
    <property type="entry name" value="Response_reg"/>
    <property type="match status" value="1"/>
</dbReference>
<keyword evidence="4" id="KW-0808">Transferase</keyword>
<feature type="domain" description="Response regulatory" evidence="12">
    <location>
        <begin position="648"/>
        <end position="763"/>
    </location>
</feature>
<dbReference type="FunFam" id="3.30.565.10:FF:000037">
    <property type="entry name" value="Hybrid sensor histidine kinase/response regulator"/>
    <property type="match status" value="1"/>
</dbReference>
<feature type="modified residue" description="4-aspartylphosphate" evidence="9">
    <location>
        <position position="696"/>
    </location>
</feature>
<evidence type="ECO:0000259" key="13">
    <source>
        <dbReference type="PROSITE" id="PS50113"/>
    </source>
</evidence>
<evidence type="ECO:0000256" key="5">
    <source>
        <dbReference type="ARBA" id="ARBA00022741"/>
    </source>
</evidence>
<dbReference type="RefSeq" id="WP_052376130.1">
    <property type="nucleotide sequence ID" value="NZ_ASRX01000050.1"/>
</dbReference>
<sequence length="1622" mass="176645">MGETERASSQARSKEALLARTFPGNGEMATLMRAFDWSTTPVGPVERWPESLRTAVSICLASRFPIELWWGPQYARLYNDAYRPILGASKHPQYLGRPGRECWAELWDVIGPMLDGVRTTGEATWSEDMPLMMTRNGYLEETYVTFSYSPVREQDGSIAGIFCACTETTGRVLGERRLIVLRELGAHTGQARTVEEACATALATLEKHTGTVPFTLLYLLDDTGTEARLVGASGLPEGHAARVPVVALADSAGSWQLGEAVRTGALVVERALGRRFGALPGGAWPEPATSAVILPLAAAGQERPYGLLVAGVNPRLALDEDYRTFFNLVATHVASALGNARMVSEARRRAEELAALDQAKTLFFSNISHELRTPLTLILGPTEDGLASAAGVLGGESLKAVHRNALRLLKLVNALLDFSRIESGRAQASYEPTDLAQLTADLSSTFRSAVERAGMRLDVACPPLPEPAYVDREMWEKIVLNLLSNAFKFTFDGGIAVSLEAVEGHAELSVRDTGSGIEEDEIPHLFERFHRIQGARSRTFEGSGIGLALVHELVRMHGGTIRVKSTVGLGTVFTVSIPLGKAHLPTARVGVKRSGLLTAALAPQFVEEASRWVSDAPATGTAEGGSGAERKGGARSGGGATPQISGARVLVADDNADMRDYVAGLLKKRFTVEAVADGVAALAAAQARVPDLVLTDVMMPGLDGFSLLRALRAEPLTRNVPVVMLSARAGEEARVEGLESGADDYLAKPFSAKELLARVSTQLELSRTRAASERARARLHAQLMQAPVAISIISGPELVVELANPRYEKMVGRRVTPGTPFREVFPELPDDAPVFALMQQIYARGEAFSAEEYRVGIDTRGDGVVEDTFFLFSTQPLRDDADQVTSLMTVAVDVTEQVRSRQRVESLAAELRRSEELFRVSQEVSPIAFSYHRIVRNAAGAVVDLERRYQNQAASRINRLPAGTIAGGGSMLQSFPGLREGGLWDRYRTVAESGTPWQDEVYYGGEHFNSWFRIAAIRPNPDEFALIFEDVTDRKRVERALLLLSDVSTALSLPLDERHRLRETSRRVVQHLADFCVIDARDRDGSFRRLEVAHAAPGDAGLAAQLRGLSLESDPPDHPRSRALLTGRSVLIAEMTEEMALSLGATEEHRAVKRALAPRTMVVVPMKARGQTLGLLTLISTSRSRRILGPDDLPLAEEIGHRAAIAVDNARLFRDTQDASREQEAILGQIADGVIVVDLAGRVRFANEAALKLHGHLEQGAPIGGEGRGYAILTRAGESFPPEELPLTRAVAREETVIDAEMVIRRADRSEVVALGSALPLRDEEGSRLGAVMTLRDMTDRTRADQERERLITALERSNRELDQFAYVASHDLKAPLRGIANLSQWVEEDLAERMTDEAREQMRLLRGRVHRLEALIDGILSYSRAGRVRDRAEPVDVGALLAEVVELLAPRPGAVVEIGEGMPTLQAERVPLQQVFMNLIGNGLKYARREDARVRVEAQDRGELVEFSVTDNGPGIAPQYHERIWGIFQTLEARDKVEGTGIGLSVVQKVVETRGGRVWVTSAEGEGATFSFTWRKQPPDREQRIRSTGTAGQRVHAESTNAVPGEAVPGIPGRSGENLVA</sequence>
<dbReference type="PROSITE" id="PS50113">
    <property type="entry name" value="PAC"/>
    <property type="match status" value="2"/>
</dbReference>
<feature type="domain" description="Histidine kinase" evidence="11">
    <location>
        <begin position="1368"/>
        <end position="1579"/>
    </location>
</feature>
<evidence type="ECO:0000313" key="15">
    <source>
        <dbReference type="Proteomes" id="UP000019678"/>
    </source>
</evidence>
<dbReference type="NCBIfam" id="TIGR00229">
    <property type="entry name" value="sensory_box"/>
    <property type="match status" value="1"/>
</dbReference>
<dbReference type="PROSITE" id="PS50109">
    <property type="entry name" value="HIS_KIN"/>
    <property type="match status" value="2"/>
</dbReference>
<dbReference type="Gene3D" id="3.40.50.2300">
    <property type="match status" value="1"/>
</dbReference>
<evidence type="ECO:0000259" key="11">
    <source>
        <dbReference type="PROSITE" id="PS50109"/>
    </source>
</evidence>
<evidence type="ECO:0000256" key="10">
    <source>
        <dbReference type="SAM" id="MobiDB-lite"/>
    </source>
</evidence>
<dbReference type="CDD" id="cd16922">
    <property type="entry name" value="HATPase_EvgS-ArcB-TorS-like"/>
    <property type="match status" value="1"/>
</dbReference>
<dbReference type="InterPro" id="IPR036097">
    <property type="entry name" value="HisK_dim/P_sf"/>
</dbReference>
<feature type="region of interest" description="Disordered" evidence="10">
    <location>
        <begin position="616"/>
        <end position="641"/>
    </location>
</feature>
<dbReference type="SMART" id="SM00086">
    <property type="entry name" value="PAC"/>
    <property type="match status" value="2"/>
</dbReference>
<dbReference type="SUPFAM" id="SSF52172">
    <property type="entry name" value="CheY-like"/>
    <property type="match status" value="1"/>
</dbReference>
<dbReference type="STRING" id="1192034.CAP_6168"/>
<feature type="domain" description="PAC" evidence="13">
    <location>
        <begin position="851"/>
        <end position="906"/>
    </location>
</feature>
<feature type="region of interest" description="Disordered" evidence="10">
    <location>
        <begin position="1578"/>
        <end position="1622"/>
    </location>
</feature>